<proteinExistence type="predicted"/>
<reference evidence="2" key="1">
    <citation type="submission" date="2022-11" db="EMBL/GenBank/DDBJ databases">
        <title>Lysinibacillus irui.</title>
        <authorList>
            <person name="Akintayo S.O."/>
        </authorList>
    </citation>
    <scope>NUCLEOTIDE SEQUENCE</scope>
    <source>
        <strain evidence="2">IRB4-01</strain>
    </source>
</reference>
<dbReference type="EMBL" id="CP113527">
    <property type="protein sequence ID" value="WDV08996.1"/>
    <property type="molecule type" value="Genomic_DNA"/>
</dbReference>
<dbReference type="Gene3D" id="1.20.120.450">
    <property type="entry name" value="dinb family like domain"/>
    <property type="match status" value="1"/>
</dbReference>
<accession>A0AAJ5UTF4</accession>
<dbReference type="InterPro" id="IPR034660">
    <property type="entry name" value="DinB/YfiT-like"/>
</dbReference>
<gene>
    <name evidence="2" type="ORF">OU989_11150</name>
</gene>
<dbReference type="SUPFAM" id="SSF109854">
    <property type="entry name" value="DinB/YfiT-like putative metalloenzymes"/>
    <property type="match status" value="1"/>
</dbReference>
<dbReference type="AlphaFoldDB" id="A0AAJ5UTF4"/>
<dbReference type="Proteomes" id="UP001219585">
    <property type="component" value="Chromosome"/>
</dbReference>
<organism evidence="2 3">
    <name type="scientific">Lysinibacillus irui</name>
    <dbReference type="NCBI Taxonomy" id="2998077"/>
    <lineage>
        <taxon>Bacteria</taxon>
        <taxon>Bacillati</taxon>
        <taxon>Bacillota</taxon>
        <taxon>Bacilli</taxon>
        <taxon>Bacillales</taxon>
        <taxon>Bacillaceae</taxon>
        <taxon>Lysinibacillus</taxon>
    </lineage>
</organism>
<sequence>MSEKQLFEQMKMWRNWTVEFLRTIPEDIVDQIPDGHTNNIRWNAGHLLVGWDHSMFPAVHQERQLPLSYHLMFPSGSKPDNWTEQPPTMEQIITLLEEQPLLIEQACRGHLNEPLKEPFLGMKTIGDMVIFHMNHESHHMGIIKSMKQTLLKEVSL</sequence>
<dbReference type="RefSeq" id="WP_274797241.1">
    <property type="nucleotide sequence ID" value="NZ_CP113527.1"/>
</dbReference>
<evidence type="ECO:0000313" key="3">
    <source>
        <dbReference type="Proteomes" id="UP001219585"/>
    </source>
</evidence>
<feature type="domain" description="DinB-like" evidence="1">
    <location>
        <begin position="16"/>
        <end position="143"/>
    </location>
</feature>
<evidence type="ECO:0000259" key="1">
    <source>
        <dbReference type="Pfam" id="PF12867"/>
    </source>
</evidence>
<dbReference type="KEGG" id="liu:OU989_11150"/>
<name>A0AAJ5UTF4_9BACI</name>
<evidence type="ECO:0000313" key="2">
    <source>
        <dbReference type="EMBL" id="WDV08996.1"/>
    </source>
</evidence>
<dbReference type="Pfam" id="PF12867">
    <property type="entry name" value="DinB_2"/>
    <property type="match status" value="1"/>
</dbReference>
<dbReference type="InterPro" id="IPR024775">
    <property type="entry name" value="DinB-like"/>
</dbReference>
<protein>
    <submittedName>
        <fullName evidence="2">DinB family protein</fullName>
    </submittedName>
</protein>